<organism evidence="1 2">
    <name type="scientific">Araneus ventricosus</name>
    <name type="common">Orbweaver spider</name>
    <name type="synonym">Epeira ventricosa</name>
    <dbReference type="NCBI Taxonomy" id="182803"/>
    <lineage>
        <taxon>Eukaryota</taxon>
        <taxon>Metazoa</taxon>
        <taxon>Ecdysozoa</taxon>
        <taxon>Arthropoda</taxon>
        <taxon>Chelicerata</taxon>
        <taxon>Arachnida</taxon>
        <taxon>Araneae</taxon>
        <taxon>Araneomorphae</taxon>
        <taxon>Entelegynae</taxon>
        <taxon>Araneoidea</taxon>
        <taxon>Araneidae</taxon>
        <taxon>Araneus</taxon>
    </lineage>
</organism>
<dbReference type="EMBL" id="BGPR01003595">
    <property type="protein sequence ID" value="GBM90080.1"/>
    <property type="molecule type" value="Genomic_DNA"/>
</dbReference>
<reference evidence="1 2" key="1">
    <citation type="journal article" date="2019" name="Sci. Rep.">
        <title>Orb-weaving spider Araneus ventricosus genome elucidates the spidroin gene catalogue.</title>
        <authorList>
            <person name="Kono N."/>
            <person name="Nakamura H."/>
            <person name="Ohtoshi R."/>
            <person name="Moran D.A.P."/>
            <person name="Shinohara A."/>
            <person name="Yoshida Y."/>
            <person name="Fujiwara M."/>
            <person name="Mori M."/>
            <person name="Tomita M."/>
            <person name="Arakawa K."/>
        </authorList>
    </citation>
    <scope>NUCLEOTIDE SEQUENCE [LARGE SCALE GENOMIC DNA]</scope>
</reference>
<evidence type="ECO:0000313" key="1">
    <source>
        <dbReference type="EMBL" id="GBM90080.1"/>
    </source>
</evidence>
<accession>A0A4Y2JIZ0</accession>
<dbReference type="GO" id="GO:0003676">
    <property type="term" value="F:nucleic acid binding"/>
    <property type="evidence" value="ECO:0007669"/>
    <property type="project" value="InterPro"/>
</dbReference>
<dbReference type="Proteomes" id="UP000499080">
    <property type="component" value="Unassembled WGS sequence"/>
</dbReference>
<comment type="caution">
    <text evidence="1">The sequence shown here is derived from an EMBL/GenBank/DDBJ whole genome shotgun (WGS) entry which is preliminary data.</text>
</comment>
<dbReference type="Gene3D" id="3.30.420.10">
    <property type="entry name" value="Ribonuclease H-like superfamily/Ribonuclease H"/>
    <property type="match status" value="1"/>
</dbReference>
<evidence type="ECO:0000313" key="2">
    <source>
        <dbReference type="Proteomes" id="UP000499080"/>
    </source>
</evidence>
<protein>
    <submittedName>
        <fullName evidence="1">Uncharacterized protein</fullName>
    </submittedName>
</protein>
<name>A0A4Y2JIZ0_ARAVE</name>
<keyword evidence="2" id="KW-1185">Reference proteome</keyword>
<sequence>MWLARRRLPTPALNDSTSETVIEFTVLPSLAARWHCSIMLLYTRHARRSVSQPDLNPCDFFLWGHLKDTVYRKNPTTIADLVHPVYDECERIKDFEECRR</sequence>
<proteinExistence type="predicted"/>
<dbReference type="AlphaFoldDB" id="A0A4Y2JIZ0"/>
<dbReference type="InterPro" id="IPR036397">
    <property type="entry name" value="RNaseH_sf"/>
</dbReference>
<gene>
    <name evidence="1" type="ORF">AVEN_220365_1</name>
</gene>